<sequence length="1468" mass="165272">MDNDLYVGQQVPSGILKSVTFGVLTSREAEKLSTISIESLSEVNDPRLGLPNSSSVCSSCSAKDLRRCEGHYGSIKFPCNIVHPYFLSEITKILNKVCPGCRSLREDSRSKKKNSTVGLSGCKYCLRSLVDWYPPAKFKVSSKELFRRTAIVVEIDEKFRGKLHRKLGKRVLPSDYWDFIPIDDEQDENSSKPNKRVLTHAQVHYLLKDVDPSIIQKFLPNASALFVRCFPVTPNCHRVTEVGHTISHGQRLIFDDRTRAYRKLVDFRGSANELSCRVLECLKTSKLNPDRQSVTESVFQQKKNSRDVDFGSSGLRFMKDGVLGKRSDHCFRMVVTGNPNIKVNEVGIPCEVAERLQISETVTRWNIEKLRDFCSPQFFEMGEIRVKRKGRLAVLRDVEDLMLGDIVLRPLNDGDIALINRPPSIHQHSHVALNVKILPQPSAVSVNPIVCLPLRGDFDGDCIHGYVPQSVDAKVELKELVALDRQLLNGQSGRNLLSLGQDSLLAAHLILEDGVLLGRFQMQQLQMFCPQGLPAPALIKAPSLGAMAWTGKQLFGMLLPLDFEWRSLFEDCYIRDGEIISSEGSTWLRHVGDNIFQRLIQFSKGKVLDFLHSSQEVLCEWLSMRGFSVSLSDMYLSADARSRKNMLDEMFSGLQEAYEACNIRQLMVNSSRVFLAGDSEDDYNMIAFEPARLSYEKQKSTVLSQVSIDAFRRVFRDVQNLVYRYASKDNSMLYMFSSGSKGNLLRIVQHSMCIGLQHSLVPLPFYIPPQLSCASWNNHKKVNLDYLCEDFDYPKSFIPYGVVESSFLSGLNPLECFVHSVTNRASSFSENAEVPGTLHRKLMFFLRDLYVAYDGTVRSSYGNQVIEFSYNLEDPDTSHEHDASIDIVNCREALEGQPVGPMSACAFSEAAYSALDQPISLLESSPLLNLKNVLECGSKKSNSGRTMSLYLSEKLGKKRHGFEYGALEIKDFLERLQFSAIVSAVSIMFSPDSAKNTHLSPWICHFQMRKDILISEGLKVNTIVDSLQRNYNSLAGTKVSHPTLQVCGKFCSSCASNFCITVSTIENSKFFKTLKVVRQFVIPFLLGTVIRGFPEIKRVDILWSEKEGTDRFNHRKSGEPYLKVLMSAQSEKKMLWSILMNHCIRIMDMIDWSRSHPDNIREFSLAYGVDAGWQHFLNSLQSAVSDTGKSILREHMVLLADSLSATGEFVPLNAKGMARQKEVSSITSPFVQACFSSPGSCFIKAAKAGSTDKLQGSLDALAWGLRPSGIGGVFQILYSAKGHQIEKPKSIYDILASQVGLTQLSRNWETLNVKDLMPVEHIDTDRTTALAGNAAKVFKKLSISKSFLRRYITFNDVMRLSRALRFILNKYKDPENDDHCVGDKDGSILMMALRFHPRYDEKIGCGVKEIKVGYHQEHNSPCFKLVRKDGSVEDFSYHKCVHGALEVIAPSKVPTYRMRMRRDASPQN</sequence>
<dbReference type="EMBL" id="CM042891">
    <property type="protein sequence ID" value="KAI4303491.1"/>
    <property type="molecule type" value="Genomic_DNA"/>
</dbReference>
<name>A0ACB9L118_9MYRT</name>
<dbReference type="Proteomes" id="UP001057402">
    <property type="component" value="Chromosome 12"/>
</dbReference>
<keyword evidence="2" id="KW-1185">Reference proteome</keyword>
<protein>
    <submittedName>
        <fullName evidence="1">Uncharacterized protein</fullName>
    </submittedName>
</protein>
<proteinExistence type="predicted"/>
<comment type="caution">
    <text evidence="1">The sequence shown here is derived from an EMBL/GenBank/DDBJ whole genome shotgun (WGS) entry which is preliminary data.</text>
</comment>
<accession>A0ACB9L118</accession>
<evidence type="ECO:0000313" key="2">
    <source>
        <dbReference type="Proteomes" id="UP001057402"/>
    </source>
</evidence>
<organism evidence="1 2">
    <name type="scientific">Melastoma candidum</name>
    <dbReference type="NCBI Taxonomy" id="119954"/>
    <lineage>
        <taxon>Eukaryota</taxon>
        <taxon>Viridiplantae</taxon>
        <taxon>Streptophyta</taxon>
        <taxon>Embryophyta</taxon>
        <taxon>Tracheophyta</taxon>
        <taxon>Spermatophyta</taxon>
        <taxon>Magnoliopsida</taxon>
        <taxon>eudicotyledons</taxon>
        <taxon>Gunneridae</taxon>
        <taxon>Pentapetalae</taxon>
        <taxon>rosids</taxon>
        <taxon>malvids</taxon>
        <taxon>Myrtales</taxon>
        <taxon>Melastomataceae</taxon>
        <taxon>Melastomatoideae</taxon>
        <taxon>Melastomateae</taxon>
        <taxon>Melastoma</taxon>
    </lineage>
</organism>
<gene>
    <name evidence="1" type="ORF">MLD38_039113</name>
</gene>
<evidence type="ECO:0000313" key="1">
    <source>
        <dbReference type="EMBL" id="KAI4303491.1"/>
    </source>
</evidence>
<reference evidence="2" key="1">
    <citation type="journal article" date="2023" name="Front. Plant Sci.">
        <title>Chromosomal-level genome assembly of Melastoma candidum provides insights into trichome evolution.</title>
        <authorList>
            <person name="Zhong Y."/>
            <person name="Wu W."/>
            <person name="Sun C."/>
            <person name="Zou P."/>
            <person name="Liu Y."/>
            <person name="Dai S."/>
            <person name="Zhou R."/>
        </authorList>
    </citation>
    <scope>NUCLEOTIDE SEQUENCE [LARGE SCALE GENOMIC DNA]</scope>
</reference>